<dbReference type="NCBIfam" id="TIGR04057">
    <property type="entry name" value="SusC_RagA_signa"/>
    <property type="match status" value="1"/>
</dbReference>
<evidence type="ECO:0000256" key="5">
    <source>
        <dbReference type="ARBA" id="ARBA00023136"/>
    </source>
</evidence>
<evidence type="ECO:0000259" key="8">
    <source>
        <dbReference type="Pfam" id="PF07715"/>
    </source>
</evidence>
<dbReference type="Gene3D" id="2.60.40.1120">
    <property type="entry name" value="Carboxypeptidase-like, regulatory domain"/>
    <property type="match status" value="1"/>
</dbReference>
<dbReference type="SUPFAM" id="SSF49464">
    <property type="entry name" value="Carboxypeptidase regulatory domain-like"/>
    <property type="match status" value="1"/>
</dbReference>
<sequence length="1026" mass="113469">MFRSHFSNDTESKNKSNPNINFKLMYMKQSMKSKGFERRLLLIMWGLFLSLSAFAQQISIKGHVVDAAGEPVIGASVVEESTTNGTITDIDGNFSLKVSPKSMLTVSFIGYATQTVPVNGKTSLTITLKEDTEVLDEVVVIGYGTMKKSDLTGAISSVSSKDLMKQPSPSLGAALQGRATGLQVISSGAPGDNVSMKIRGIGSINNSDPLLVIDGVPTDVPLNMINMDDVETVDVLKDASATAIYGSRGAYGVIIITTKKGKSDAAHFNFKASYGIEKAIRTLDLLDATQFASLHNEMMTANGQPQNPLFEDPISLGRGTNWTDELFQTAAIQNYSLNYSGGNDKTTYYVSAAYFNQEGIVRTTQYERYTVQFNMDTQMNHWLKMGNKLSLNHDIKKKGEYSIKNTMLALPTQAIKNDDGSWAGPVGLPMYVGDIANPIGKMMTNSTATKGFNILGNIYAEVKPWEWLTFKTIVGVQALFWDDKGWSPKYDWQPISQPESYASRKYNKSLTLLWDNTLTFNKTFAEKHQLTVMVGSSAQSNTYEYLGGSIMGFISPTAQQLDNGTLEPTVNGNGSDWALLSYLGRINYTYDNKYLLTATIRRDGSSRFSKKNRWSNFPSVSLAWRLSEEPFFKKSFWLSDVKLRAGYGLTGNQASVGNYAYASTIQTIQYNFNGTQVNAIAPSVMPNPNVRWEEVEQYNVGADLTMIDGRINLSLDAYIKNTNDMLVDMVVPISTGYSDINVPKINAGKMRNKGFEVSVSSRNLVGEFSWNTSLNASYNKNEIIRLNGDVPMYFDNNIHAVGHPVSSFYGYVTNGIFQTQEEVDRYAIQTQGNDPYNRTSAGDIKFKDLNNDGIINDKDRTYLGSPTPTWIFSMNNSFAWKGFDLEIFLQGAAGNKIYNANRASLEAMSVAQNQMTTVLDRWRGEGTSNSMPRAVFGDPNKNGRVSNRFIEDGKYLRLKNVTLGYTLPAAWSKKAAMSSVRFFVSGQNLLTLTRYTGLDPEISGSGNDNNVYPIARNITFGASVSF</sequence>
<protein>
    <submittedName>
        <fullName evidence="9">Outer membrane cobalamin receptor protein</fullName>
    </submittedName>
</protein>
<evidence type="ECO:0000256" key="3">
    <source>
        <dbReference type="ARBA" id="ARBA00022452"/>
    </source>
</evidence>
<dbReference type="Gene3D" id="2.40.170.20">
    <property type="entry name" value="TonB-dependent receptor, beta-barrel domain"/>
    <property type="match status" value="1"/>
</dbReference>
<evidence type="ECO:0000256" key="1">
    <source>
        <dbReference type="ARBA" id="ARBA00004571"/>
    </source>
</evidence>
<dbReference type="GO" id="GO:0009279">
    <property type="term" value="C:cell outer membrane"/>
    <property type="evidence" value="ECO:0007669"/>
    <property type="project" value="UniProtKB-SubCell"/>
</dbReference>
<evidence type="ECO:0000256" key="4">
    <source>
        <dbReference type="ARBA" id="ARBA00022692"/>
    </source>
</evidence>
<dbReference type="Pfam" id="PF13715">
    <property type="entry name" value="CarbopepD_reg_2"/>
    <property type="match status" value="1"/>
</dbReference>
<dbReference type="InterPro" id="IPR023996">
    <property type="entry name" value="TonB-dep_OMP_SusC/RagA"/>
</dbReference>
<dbReference type="NCBIfam" id="TIGR04056">
    <property type="entry name" value="OMP_RagA_SusC"/>
    <property type="match status" value="1"/>
</dbReference>
<dbReference type="InterPro" id="IPR037066">
    <property type="entry name" value="Plug_dom_sf"/>
</dbReference>
<evidence type="ECO:0000256" key="7">
    <source>
        <dbReference type="PROSITE-ProRule" id="PRU01360"/>
    </source>
</evidence>
<dbReference type="Gene3D" id="2.170.130.10">
    <property type="entry name" value="TonB-dependent receptor, plug domain"/>
    <property type="match status" value="1"/>
</dbReference>
<organism evidence="9 10">
    <name type="scientific">Bacteroides finegoldii</name>
    <dbReference type="NCBI Taxonomy" id="338188"/>
    <lineage>
        <taxon>Bacteria</taxon>
        <taxon>Pseudomonadati</taxon>
        <taxon>Bacteroidota</taxon>
        <taxon>Bacteroidia</taxon>
        <taxon>Bacteroidales</taxon>
        <taxon>Bacteroidaceae</taxon>
        <taxon>Bacteroides</taxon>
    </lineage>
</organism>
<feature type="domain" description="TonB-dependent receptor plug" evidence="8">
    <location>
        <begin position="148"/>
        <end position="253"/>
    </location>
</feature>
<comment type="subcellular location">
    <subcellularLocation>
        <location evidence="1 7">Cell outer membrane</location>
        <topology evidence="1 7">Multi-pass membrane protein</topology>
    </subcellularLocation>
</comment>
<dbReference type="InterPro" id="IPR036942">
    <property type="entry name" value="Beta-barrel_TonB_sf"/>
</dbReference>
<evidence type="ECO:0000313" key="9">
    <source>
        <dbReference type="EMBL" id="CUO42131.1"/>
    </source>
</evidence>
<dbReference type="InterPro" id="IPR039426">
    <property type="entry name" value="TonB-dep_rcpt-like"/>
</dbReference>
<dbReference type="STRING" id="338188.ERS852397_01989"/>
<dbReference type="AlphaFoldDB" id="A0A174EXD5"/>
<keyword evidence="4 7" id="KW-0812">Transmembrane</keyword>
<accession>A0A174EXD5</accession>
<keyword evidence="3 7" id="KW-1134">Transmembrane beta strand</keyword>
<reference evidence="9 10" key="1">
    <citation type="submission" date="2015-09" db="EMBL/GenBank/DDBJ databases">
        <authorList>
            <consortium name="Pathogen Informatics"/>
        </authorList>
    </citation>
    <scope>NUCLEOTIDE SEQUENCE [LARGE SCALE GENOMIC DNA]</scope>
    <source>
        <strain evidence="9 10">2789STDY5608840</strain>
    </source>
</reference>
<evidence type="ECO:0000256" key="2">
    <source>
        <dbReference type="ARBA" id="ARBA00022448"/>
    </source>
</evidence>
<keyword evidence="9" id="KW-0675">Receptor</keyword>
<name>A0A174EXD5_9BACE</name>
<evidence type="ECO:0000256" key="6">
    <source>
        <dbReference type="ARBA" id="ARBA00023237"/>
    </source>
</evidence>
<keyword evidence="2 7" id="KW-0813">Transport</keyword>
<dbReference type="InterPro" id="IPR012910">
    <property type="entry name" value="Plug_dom"/>
</dbReference>
<dbReference type="EMBL" id="CYZH01000009">
    <property type="protein sequence ID" value="CUO42131.1"/>
    <property type="molecule type" value="Genomic_DNA"/>
</dbReference>
<dbReference type="SUPFAM" id="SSF56935">
    <property type="entry name" value="Porins"/>
    <property type="match status" value="1"/>
</dbReference>
<keyword evidence="5 7" id="KW-0472">Membrane</keyword>
<dbReference type="Pfam" id="PF07715">
    <property type="entry name" value="Plug"/>
    <property type="match status" value="1"/>
</dbReference>
<keyword evidence="6 7" id="KW-0998">Cell outer membrane</keyword>
<dbReference type="PROSITE" id="PS52016">
    <property type="entry name" value="TONB_DEPENDENT_REC_3"/>
    <property type="match status" value="1"/>
</dbReference>
<proteinExistence type="inferred from homology"/>
<dbReference type="InterPro" id="IPR023997">
    <property type="entry name" value="TonB-dep_OMP_SusC/RagA_CS"/>
</dbReference>
<dbReference type="FunFam" id="2.60.40.1120:FF:000003">
    <property type="entry name" value="Outer membrane protein Omp121"/>
    <property type="match status" value="1"/>
</dbReference>
<gene>
    <name evidence="9" type="ORF">ERS852397_01989</name>
</gene>
<comment type="similarity">
    <text evidence="7">Belongs to the TonB-dependent receptor family.</text>
</comment>
<dbReference type="InterPro" id="IPR008969">
    <property type="entry name" value="CarboxyPept-like_regulatory"/>
</dbReference>
<evidence type="ECO:0000313" key="10">
    <source>
        <dbReference type="Proteomes" id="UP000095517"/>
    </source>
</evidence>
<dbReference type="Proteomes" id="UP000095517">
    <property type="component" value="Unassembled WGS sequence"/>
</dbReference>